<proteinExistence type="predicted"/>
<sequence length="102" mass="11175">MGGVVLTEHVAIGDTHRTSARTHLACRSVKEANTHLHLTNSKYPQLPIPALPPASPSAASGYQHGLLGLRIWIPLQLYLLLDLVHQEMAPGFCNFCHILFIS</sequence>
<evidence type="ECO:0000313" key="1">
    <source>
        <dbReference type="EMBL" id="KAG8598959.1"/>
    </source>
</evidence>
<evidence type="ECO:0000313" key="2">
    <source>
        <dbReference type="Proteomes" id="UP000824782"/>
    </source>
</evidence>
<dbReference type="Proteomes" id="UP000824782">
    <property type="component" value="Unassembled WGS sequence"/>
</dbReference>
<protein>
    <submittedName>
        <fullName evidence="1">Uncharacterized protein</fullName>
    </submittedName>
</protein>
<comment type="caution">
    <text evidence="1">The sequence shown here is derived from an EMBL/GenBank/DDBJ whole genome shotgun (WGS) entry which is preliminary data.</text>
</comment>
<reference evidence="1" key="1">
    <citation type="thesis" date="2020" institute="ProQuest LLC" country="789 East Eisenhower Parkway, Ann Arbor, MI, USA">
        <title>Comparative Genomics and Chromosome Evolution.</title>
        <authorList>
            <person name="Mudd A.B."/>
        </authorList>
    </citation>
    <scope>NUCLEOTIDE SEQUENCE</scope>
    <source>
        <strain evidence="1">237g6f4</strain>
        <tissue evidence="1">Blood</tissue>
    </source>
</reference>
<gene>
    <name evidence="1" type="ORF">GDO81_002817</name>
</gene>
<dbReference type="EMBL" id="WNYA01000001">
    <property type="protein sequence ID" value="KAG8598959.1"/>
    <property type="molecule type" value="Genomic_DNA"/>
</dbReference>
<name>A0AAV7DN41_ENGPU</name>
<dbReference type="AlphaFoldDB" id="A0AAV7DN41"/>
<accession>A0AAV7DN41</accession>
<organism evidence="1 2">
    <name type="scientific">Engystomops pustulosus</name>
    <name type="common">Tungara frog</name>
    <name type="synonym">Physalaemus pustulosus</name>
    <dbReference type="NCBI Taxonomy" id="76066"/>
    <lineage>
        <taxon>Eukaryota</taxon>
        <taxon>Metazoa</taxon>
        <taxon>Chordata</taxon>
        <taxon>Craniata</taxon>
        <taxon>Vertebrata</taxon>
        <taxon>Euteleostomi</taxon>
        <taxon>Amphibia</taxon>
        <taxon>Batrachia</taxon>
        <taxon>Anura</taxon>
        <taxon>Neobatrachia</taxon>
        <taxon>Hyloidea</taxon>
        <taxon>Leptodactylidae</taxon>
        <taxon>Leiuperinae</taxon>
        <taxon>Engystomops</taxon>
    </lineage>
</organism>
<keyword evidence="2" id="KW-1185">Reference proteome</keyword>